<dbReference type="PROSITE" id="PS50943">
    <property type="entry name" value="HTH_CROC1"/>
    <property type="match status" value="1"/>
</dbReference>
<accession>A0A0P6XGG6</accession>
<dbReference type="InterPro" id="IPR026881">
    <property type="entry name" value="WYL_dom"/>
</dbReference>
<feature type="domain" description="HTH cro/C1-type" evidence="1">
    <location>
        <begin position="8"/>
        <end position="28"/>
    </location>
</feature>
<dbReference type="InterPro" id="IPR001387">
    <property type="entry name" value="Cro/C1-type_HTH"/>
</dbReference>
<gene>
    <name evidence="2" type="ORF">ADN00_06190</name>
</gene>
<dbReference type="InterPro" id="IPR057727">
    <property type="entry name" value="WCX_dom"/>
</dbReference>
<dbReference type="InterPro" id="IPR013196">
    <property type="entry name" value="HTH_11"/>
</dbReference>
<dbReference type="Proteomes" id="UP000050417">
    <property type="component" value="Unassembled WGS sequence"/>
</dbReference>
<comment type="caution">
    <text evidence="2">The sequence shown here is derived from an EMBL/GenBank/DDBJ whole genome shotgun (WGS) entry which is preliminary data.</text>
</comment>
<dbReference type="PANTHER" id="PTHR34580:SF1">
    <property type="entry name" value="PROTEIN PAFC"/>
    <property type="match status" value="1"/>
</dbReference>
<sequence length="314" mass="36076">MLLAHPEGLTQAEIARRLSVNRSTINRYVADLPAYIYVDDMDGGKWKLDRSADLIHVHLNLHEATAVHLASRLLATCIDRQNPHAAAALRKMAVALERLAPHICQHLAQSADAIDEESRWNDQGFLRSLEVITLAWAAGRKVKLWYRARVNEPVKETVFSPYFIEPGAVGRSTYVIGFSEHHNALRTLKIERIERVEALREAYTIPADFDPRDLLKYAWGIWYTDEEPVEVVLKFSARVAQRLGETRWHCTEQVEPLADGSLLWHAKIAEPQEMMPWIRGWGADVEVLEPERLRENLSDEAKRLMDVYRRSNEE</sequence>
<dbReference type="Pfam" id="PF08279">
    <property type="entry name" value="HTH_11"/>
    <property type="match status" value="1"/>
</dbReference>
<keyword evidence="3" id="KW-1185">Reference proteome</keyword>
<dbReference type="EMBL" id="LGCL01000016">
    <property type="protein sequence ID" value="KPL78809.1"/>
    <property type="molecule type" value="Genomic_DNA"/>
</dbReference>
<evidence type="ECO:0000313" key="3">
    <source>
        <dbReference type="Proteomes" id="UP000050417"/>
    </source>
</evidence>
<organism evidence="2 3">
    <name type="scientific">Ornatilinea apprima</name>
    <dbReference type="NCBI Taxonomy" id="1134406"/>
    <lineage>
        <taxon>Bacteria</taxon>
        <taxon>Bacillati</taxon>
        <taxon>Chloroflexota</taxon>
        <taxon>Anaerolineae</taxon>
        <taxon>Anaerolineales</taxon>
        <taxon>Anaerolineaceae</taxon>
        <taxon>Ornatilinea</taxon>
    </lineage>
</organism>
<dbReference type="InterPro" id="IPR051534">
    <property type="entry name" value="CBASS_pafABC_assoc_protein"/>
</dbReference>
<dbReference type="Pfam" id="PF25583">
    <property type="entry name" value="WCX"/>
    <property type="match status" value="1"/>
</dbReference>
<dbReference type="Gene3D" id="1.10.10.60">
    <property type="entry name" value="Homeodomain-like"/>
    <property type="match status" value="1"/>
</dbReference>
<dbReference type="Pfam" id="PF13280">
    <property type="entry name" value="WYL"/>
    <property type="match status" value="1"/>
</dbReference>
<proteinExistence type="predicted"/>
<dbReference type="PROSITE" id="PS52050">
    <property type="entry name" value="WYL"/>
    <property type="match status" value="1"/>
</dbReference>
<reference evidence="2 3" key="1">
    <citation type="submission" date="2015-07" db="EMBL/GenBank/DDBJ databases">
        <title>Genome sequence of Ornatilinea apprima DSM 23815.</title>
        <authorList>
            <person name="Hemp J."/>
            <person name="Ward L.M."/>
            <person name="Pace L.A."/>
            <person name="Fischer W.W."/>
        </authorList>
    </citation>
    <scope>NUCLEOTIDE SEQUENCE [LARGE SCALE GENOMIC DNA]</scope>
    <source>
        <strain evidence="2 3">P3M-1</strain>
    </source>
</reference>
<dbReference type="PANTHER" id="PTHR34580">
    <property type="match status" value="1"/>
</dbReference>
<protein>
    <recommendedName>
        <fullName evidence="1">HTH cro/C1-type domain-containing protein</fullName>
    </recommendedName>
</protein>
<evidence type="ECO:0000259" key="1">
    <source>
        <dbReference type="PROSITE" id="PS50943"/>
    </source>
</evidence>
<dbReference type="STRING" id="1134406.ADN00_06190"/>
<dbReference type="AlphaFoldDB" id="A0A0P6XGG6"/>
<evidence type="ECO:0000313" key="2">
    <source>
        <dbReference type="EMBL" id="KPL78809.1"/>
    </source>
</evidence>
<name>A0A0P6XGG6_9CHLR</name>